<sequence>DPVMTIFYHRQSLHNSFGDYIIKWNLRGYLYPLSKTVVFNLTGIVLVDIILIDTYQSRDIKMAANAKDSLQVMYAG</sequence>
<keyword evidence="1" id="KW-1133">Transmembrane helix</keyword>
<keyword evidence="1" id="KW-0812">Transmembrane</keyword>
<protein>
    <submittedName>
        <fullName evidence="2">Uncharacterized protein</fullName>
    </submittedName>
</protein>
<evidence type="ECO:0000256" key="1">
    <source>
        <dbReference type="SAM" id="Phobius"/>
    </source>
</evidence>
<dbReference type="AlphaFoldDB" id="X1PET1"/>
<feature type="non-terminal residue" evidence="2">
    <location>
        <position position="1"/>
    </location>
</feature>
<proteinExistence type="predicted"/>
<dbReference type="EMBL" id="BARV01043211">
    <property type="protein sequence ID" value="GAI54837.1"/>
    <property type="molecule type" value="Genomic_DNA"/>
</dbReference>
<keyword evidence="1" id="KW-0472">Membrane</keyword>
<feature type="transmembrane region" description="Helical" evidence="1">
    <location>
        <begin position="29"/>
        <end position="52"/>
    </location>
</feature>
<reference evidence="2" key="1">
    <citation type="journal article" date="2014" name="Front. Microbiol.">
        <title>High frequency of phylogenetically diverse reductive dehalogenase-homologous genes in deep subseafloor sedimentary metagenomes.</title>
        <authorList>
            <person name="Kawai M."/>
            <person name="Futagami T."/>
            <person name="Toyoda A."/>
            <person name="Takaki Y."/>
            <person name="Nishi S."/>
            <person name="Hori S."/>
            <person name="Arai W."/>
            <person name="Tsubouchi T."/>
            <person name="Morono Y."/>
            <person name="Uchiyama I."/>
            <person name="Ito T."/>
            <person name="Fujiyama A."/>
            <person name="Inagaki F."/>
            <person name="Takami H."/>
        </authorList>
    </citation>
    <scope>NUCLEOTIDE SEQUENCE</scope>
    <source>
        <strain evidence="2">Expedition CK06-06</strain>
    </source>
</reference>
<comment type="caution">
    <text evidence="2">The sequence shown here is derived from an EMBL/GenBank/DDBJ whole genome shotgun (WGS) entry which is preliminary data.</text>
</comment>
<accession>X1PET1</accession>
<name>X1PET1_9ZZZZ</name>
<organism evidence="2">
    <name type="scientific">marine sediment metagenome</name>
    <dbReference type="NCBI Taxonomy" id="412755"/>
    <lineage>
        <taxon>unclassified sequences</taxon>
        <taxon>metagenomes</taxon>
        <taxon>ecological metagenomes</taxon>
    </lineage>
</organism>
<gene>
    <name evidence="2" type="ORF">S06H3_64608</name>
</gene>
<evidence type="ECO:0000313" key="2">
    <source>
        <dbReference type="EMBL" id="GAI54837.1"/>
    </source>
</evidence>